<dbReference type="AlphaFoldDB" id="A0A1R2CN86"/>
<feature type="transmembrane region" description="Helical" evidence="1">
    <location>
        <begin position="52"/>
        <end position="72"/>
    </location>
</feature>
<evidence type="ECO:0000256" key="1">
    <source>
        <dbReference type="SAM" id="Phobius"/>
    </source>
</evidence>
<name>A0A1R2CN86_9CILI</name>
<keyword evidence="3" id="KW-1185">Reference proteome</keyword>
<feature type="transmembrane region" description="Helical" evidence="1">
    <location>
        <begin position="129"/>
        <end position="155"/>
    </location>
</feature>
<dbReference type="Proteomes" id="UP000187209">
    <property type="component" value="Unassembled WGS sequence"/>
</dbReference>
<accession>A0A1R2CN86</accession>
<keyword evidence="1" id="KW-0472">Membrane</keyword>
<comment type="caution">
    <text evidence="2">The sequence shown here is derived from an EMBL/GenBank/DDBJ whole genome shotgun (WGS) entry which is preliminary data.</text>
</comment>
<evidence type="ECO:0000313" key="2">
    <source>
        <dbReference type="EMBL" id="OMJ90483.1"/>
    </source>
</evidence>
<keyword evidence="1" id="KW-1133">Transmembrane helix</keyword>
<sequence>MQDNKNSQLLSVKNIAKDNKKHIIEGTGLFAIIGIGILFLGCKFYSNKNYFYFIIIVPTIYMLFGIIGLWAAKNQRKAEKVHNNLFIISILCMNLTAVGIFISILTYLFSNPWKCTSPNINSCKITYGVYYLLIATLFIFYLMSIVIVVVIFVFLKSVRKCREKSIQWQKIEDMV</sequence>
<reference evidence="2 3" key="1">
    <citation type="submission" date="2016-11" db="EMBL/GenBank/DDBJ databases">
        <title>The macronuclear genome of Stentor coeruleus: a giant cell with tiny introns.</title>
        <authorList>
            <person name="Slabodnick M."/>
            <person name="Ruby J.G."/>
            <person name="Reiff S.B."/>
            <person name="Swart E.C."/>
            <person name="Gosai S."/>
            <person name="Prabakaran S."/>
            <person name="Witkowska E."/>
            <person name="Larue G.E."/>
            <person name="Fisher S."/>
            <person name="Freeman R.M."/>
            <person name="Gunawardena J."/>
            <person name="Chu W."/>
            <person name="Stover N.A."/>
            <person name="Gregory B.D."/>
            <person name="Nowacki M."/>
            <person name="Derisi J."/>
            <person name="Roy S.W."/>
            <person name="Marshall W.F."/>
            <person name="Sood P."/>
        </authorList>
    </citation>
    <scope>NUCLEOTIDE SEQUENCE [LARGE SCALE GENOMIC DNA]</scope>
    <source>
        <strain evidence="2">WM001</strain>
    </source>
</reference>
<organism evidence="2 3">
    <name type="scientific">Stentor coeruleus</name>
    <dbReference type="NCBI Taxonomy" id="5963"/>
    <lineage>
        <taxon>Eukaryota</taxon>
        <taxon>Sar</taxon>
        <taxon>Alveolata</taxon>
        <taxon>Ciliophora</taxon>
        <taxon>Postciliodesmatophora</taxon>
        <taxon>Heterotrichea</taxon>
        <taxon>Heterotrichida</taxon>
        <taxon>Stentoridae</taxon>
        <taxon>Stentor</taxon>
    </lineage>
</organism>
<dbReference type="EMBL" id="MPUH01000102">
    <property type="protein sequence ID" value="OMJ90483.1"/>
    <property type="molecule type" value="Genomic_DNA"/>
</dbReference>
<protein>
    <submittedName>
        <fullName evidence="2">Uncharacterized protein</fullName>
    </submittedName>
</protein>
<feature type="transmembrane region" description="Helical" evidence="1">
    <location>
        <begin position="84"/>
        <end position="109"/>
    </location>
</feature>
<feature type="transmembrane region" description="Helical" evidence="1">
    <location>
        <begin position="23"/>
        <end position="46"/>
    </location>
</feature>
<proteinExistence type="predicted"/>
<evidence type="ECO:0000313" key="3">
    <source>
        <dbReference type="Proteomes" id="UP000187209"/>
    </source>
</evidence>
<gene>
    <name evidence="2" type="ORF">SteCoe_7186</name>
</gene>
<keyword evidence="1" id="KW-0812">Transmembrane</keyword>